<dbReference type="OrthoDB" id="9806952at2"/>
<dbReference type="PROSITE" id="PS51831">
    <property type="entry name" value="HD"/>
    <property type="match status" value="1"/>
</dbReference>
<keyword evidence="5" id="KW-1185">Reference proteome</keyword>
<keyword evidence="2" id="KW-0812">Transmembrane</keyword>
<dbReference type="SUPFAM" id="SSF109604">
    <property type="entry name" value="HD-domain/PDEase-like"/>
    <property type="match status" value="1"/>
</dbReference>
<feature type="transmembrane region" description="Helical" evidence="2">
    <location>
        <begin position="426"/>
        <end position="446"/>
    </location>
</feature>
<comment type="caution">
    <text evidence="4">The sequence shown here is derived from an EMBL/GenBank/DDBJ whole genome shotgun (WGS) entry which is preliminary data.</text>
</comment>
<accession>A0A3D9RZT7</accession>
<dbReference type="InterPro" id="IPR003607">
    <property type="entry name" value="HD/PDEase_dom"/>
</dbReference>
<name>A0A3D9RZT7_9FLAO</name>
<keyword evidence="1" id="KW-0175">Coiled coil</keyword>
<dbReference type="PANTHER" id="PTHR36442:SF1">
    <property type="entry name" value="CYCLIC-DI-AMP PHOSPHODIESTERASE PGPH"/>
    <property type="match status" value="1"/>
</dbReference>
<evidence type="ECO:0000313" key="5">
    <source>
        <dbReference type="Proteomes" id="UP000256429"/>
    </source>
</evidence>
<dbReference type="CDD" id="cd00077">
    <property type="entry name" value="HDc"/>
    <property type="match status" value="1"/>
</dbReference>
<dbReference type="InterPro" id="IPR052722">
    <property type="entry name" value="PgpH_phosphodiesterase"/>
</dbReference>
<evidence type="ECO:0000256" key="2">
    <source>
        <dbReference type="SAM" id="Phobius"/>
    </source>
</evidence>
<evidence type="ECO:0000313" key="4">
    <source>
        <dbReference type="EMBL" id="REE82145.1"/>
    </source>
</evidence>
<dbReference type="InterPro" id="IPR011624">
    <property type="entry name" value="Metal-dep_PHydrolase_7TM_extra"/>
</dbReference>
<feature type="transmembrane region" description="Helical" evidence="2">
    <location>
        <begin position="267"/>
        <end position="287"/>
    </location>
</feature>
<organism evidence="4 5">
    <name type="scientific">Lutibacter oceani</name>
    <dbReference type="NCBI Taxonomy" id="1853311"/>
    <lineage>
        <taxon>Bacteria</taxon>
        <taxon>Pseudomonadati</taxon>
        <taxon>Bacteroidota</taxon>
        <taxon>Flavobacteriia</taxon>
        <taxon>Flavobacteriales</taxon>
        <taxon>Flavobacteriaceae</taxon>
        <taxon>Lutibacter</taxon>
    </lineage>
</organism>
<dbReference type="Pfam" id="PF01966">
    <property type="entry name" value="HD"/>
    <property type="match status" value="1"/>
</dbReference>
<feature type="transmembrane region" description="Helical" evidence="2">
    <location>
        <begin position="299"/>
        <end position="319"/>
    </location>
</feature>
<dbReference type="Pfam" id="PF07697">
    <property type="entry name" value="7TMR-HDED"/>
    <property type="match status" value="1"/>
</dbReference>
<dbReference type="PANTHER" id="PTHR36442">
    <property type="entry name" value="CYCLIC-DI-AMP PHOSPHODIESTERASE PGPH"/>
    <property type="match status" value="1"/>
</dbReference>
<proteinExistence type="predicted"/>
<dbReference type="InterPro" id="IPR006675">
    <property type="entry name" value="HDIG_dom"/>
</dbReference>
<dbReference type="Gene3D" id="1.10.3210.10">
    <property type="entry name" value="Hypothetical protein af1432"/>
    <property type="match status" value="1"/>
</dbReference>
<dbReference type="InterPro" id="IPR011621">
    <property type="entry name" value="Metal-dep_PHydrolase_7TM_intra"/>
</dbReference>
<feature type="transmembrane region" description="Helical" evidence="2">
    <location>
        <begin position="14"/>
        <end position="32"/>
    </location>
</feature>
<keyword evidence="2" id="KW-1133">Transmembrane helix</keyword>
<dbReference type="EMBL" id="QTTQ01000010">
    <property type="protein sequence ID" value="REE82145.1"/>
    <property type="molecule type" value="Genomic_DNA"/>
</dbReference>
<feature type="domain" description="HD" evidence="3">
    <location>
        <begin position="479"/>
        <end position="622"/>
    </location>
</feature>
<feature type="transmembrane region" description="Helical" evidence="2">
    <location>
        <begin position="325"/>
        <end position="341"/>
    </location>
</feature>
<feature type="coiled-coil region" evidence="1">
    <location>
        <begin position="61"/>
        <end position="121"/>
    </location>
</feature>
<dbReference type="SMART" id="SM00471">
    <property type="entry name" value="HDc"/>
    <property type="match status" value="1"/>
</dbReference>
<protein>
    <recommendedName>
        <fullName evidence="3">HD domain-containing protein</fullName>
    </recommendedName>
</protein>
<dbReference type="InterPro" id="IPR006674">
    <property type="entry name" value="HD_domain"/>
</dbReference>
<dbReference type="RefSeq" id="WP_115880049.1">
    <property type="nucleotide sequence ID" value="NZ_QTTQ01000010.1"/>
</dbReference>
<gene>
    <name evidence="4" type="ORF">BX611_1691</name>
</gene>
<dbReference type="NCBIfam" id="TIGR00277">
    <property type="entry name" value="HDIG"/>
    <property type="match status" value="1"/>
</dbReference>
<dbReference type="Proteomes" id="UP000256429">
    <property type="component" value="Unassembled WGS sequence"/>
</dbReference>
<dbReference type="AlphaFoldDB" id="A0A3D9RZT7"/>
<evidence type="ECO:0000256" key="1">
    <source>
        <dbReference type="SAM" id="Coils"/>
    </source>
</evidence>
<evidence type="ECO:0000259" key="3">
    <source>
        <dbReference type="PROSITE" id="PS51831"/>
    </source>
</evidence>
<feature type="transmembrane region" description="Helical" evidence="2">
    <location>
        <begin position="392"/>
        <end position="414"/>
    </location>
</feature>
<reference evidence="4 5" key="1">
    <citation type="submission" date="2018-08" db="EMBL/GenBank/DDBJ databases">
        <title>Genomic Encyclopedia of Type Strains, Phase III (KMG-III): the genomes of soil and plant-associated and newly described type strains.</title>
        <authorList>
            <person name="Whitman W."/>
        </authorList>
    </citation>
    <scope>NUCLEOTIDE SEQUENCE [LARGE SCALE GENOMIC DNA]</scope>
    <source>
        <strain evidence="4 5">325-5</strain>
    </source>
</reference>
<dbReference type="Pfam" id="PF07698">
    <property type="entry name" value="7TM-7TMR_HD"/>
    <property type="match status" value="1"/>
</dbReference>
<keyword evidence="2" id="KW-0472">Membrane</keyword>
<sequence>MKKIINKLLVNHSLIYKLFLYVATIVLVVYLFPKGGQFKYEFQKGKPWEYENYYAPFDFAIQKTEDEIALEKQQVTESSKQFYEYDENVVLQVRKSIDEKIENALLNSELIEEEKVKLRELVNKVVTDIYEFGYIETQNNIKNNNQLITLKMGNKSQDIEADKLFKSSQILSFINSKIGVQPFTQEENIVLNIIYEELKPNVKFDTIFTERVLQENLSKISYTKGLVAENERIIFKGDIVEGDKLIILNSIKSEFESQVWSKSNYNWIVFGYTILVALAFLMLLLFLRKYRLDIFENNTKVTFIFFNIILIVLLITLIVKYDAKYIYVAPIVILPLVLKAFFDARLGLFTHVLTVLLLGFIVPNSFEFIFLQIIAGIVTILTISELYKRANLFISVIQITFVYFVSYFAFSIIQEGNAQNLDWEKFIYFSINGGATLFVLPLIYVFERLFGLVSDESLKELSNTNSKLLRELAEKAPGTFQHSLQVANLAEASANEINANSMLVRTGALYHDIGKMINPMYYTENQSTNVNPHNELTPKDSAQIIINHIIEGVELAKKHRLPDRIIDFIRTHHGTTLVYYFYKKEEELSGGRADVSNFQYPGPIPFSKETAILMMCDSVEAASKSIKEPSAQAFDNLVEKIVNKQMEEGQFMNADITFKELQTIKKVLKKKLKNIYHLRIEYPE</sequence>